<evidence type="ECO:0000256" key="7">
    <source>
        <dbReference type="PIRSR" id="PIRSR618044-1"/>
    </source>
</evidence>
<dbReference type="InterPro" id="IPR018044">
    <property type="entry name" value="Peptidase_S11"/>
</dbReference>
<proteinExistence type="inferred from homology"/>
<keyword evidence="11" id="KW-0121">Carboxypeptidase</keyword>
<keyword evidence="5" id="KW-0573">Peptidoglycan synthesis</keyword>
<keyword evidence="2" id="KW-0732">Signal</keyword>
<dbReference type="EC" id="3.4.16.4" evidence="11"/>
<feature type="domain" description="Peptidase S11 D-alanyl-D-alanine carboxypeptidase A N-terminal" evidence="10">
    <location>
        <begin position="34"/>
        <end position="259"/>
    </location>
</feature>
<dbReference type="Pfam" id="PF00768">
    <property type="entry name" value="Peptidase_S11"/>
    <property type="match status" value="1"/>
</dbReference>
<dbReference type="STRING" id="301148.B4135_1981"/>
<comment type="similarity">
    <text evidence="1 9">Belongs to the peptidase S11 family.</text>
</comment>
<organism evidence="11 12">
    <name type="scientific">Caldibacillus debilis</name>
    <dbReference type="NCBI Taxonomy" id="301148"/>
    <lineage>
        <taxon>Bacteria</taxon>
        <taxon>Bacillati</taxon>
        <taxon>Bacillota</taxon>
        <taxon>Bacilli</taxon>
        <taxon>Bacillales</taxon>
        <taxon>Bacillaceae</taxon>
        <taxon>Caldibacillus</taxon>
    </lineage>
</organism>
<comment type="caution">
    <text evidence="11">The sequence shown here is derived from an EMBL/GenBank/DDBJ whole genome shotgun (WGS) entry which is preliminary data.</text>
</comment>
<name>A0A150M751_9BACI</name>
<dbReference type="AlphaFoldDB" id="A0A150M751"/>
<evidence type="ECO:0000256" key="2">
    <source>
        <dbReference type="ARBA" id="ARBA00022729"/>
    </source>
</evidence>
<feature type="binding site" evidence="8">
    <location>
        <position position="229"/>
    </location>
    <ligand>
        <name>substrate</name>
    </ligand>
</feature>
<dbReference type="RefSeq" id="WP_061568601.1">
    <property type="nucleotide sequence ID" value="NZ_LQYT01000036.1"/>
</dbReference>
<evidence type="ECO:0000256" key="5">
    <source>
        <dbReference type="ARBA" id="ARBA00022984"/>
    </source>
</evidence>
<dbReference type="SUPFAM" id="SSF56601">
    <property type="entry name" value="beta-lactamase/transpeptidase-like"/>
    <property type="match status" value="1"/>
</dbReference>
<dbReference type="Proteomes" id="UP000075683">
    <property type="component" value="Unassembled WGS sequence"/>
</dbReference>
<keyword evidence="6" id="KW-0961">Cell wall biogenesis/degradation</keyword>
<feature type="active site" description="Acyl-ester intermediate" evidence="7">
    <location>
        <position position="66"/>
    </location>
</feature>
<sequence>MAFPGLRYLLLLLLFFFAGSLLPDEARAARAIDDSDIRSPCAVIIDQKTGRIFFEKNAHEKRPIASITKIMTAILAIESGKLDEWAPVSGRAVHTEGSSIYLKEGEKVRLIDLVYGLMLRSGNDAAVAIAEHVGGSVEGFVYMMNEKAALLGMADTHFANPHGLDEKNHYSTAYDMALLMKYAMENETFRKISGTKVYLAESRGKEAYRVFRNKNRLLTELYPNATGGKTGYTKQAKRTLVSSAEKNGLDLIAVTLNSPSQDDWQDHITLYERVFDSYRMTNILPEGTIKAVRLPFYKNRVYLAEGFAYPLAKEERRSVSVRYRMLKPKREWGKRGGDAPPIVGKAEIYLNGEKIRTMPIYLKAKKDEGNFFQRFQRIFARIAGVSGHD</sequence>
<evidence type="ECO:0000256" key="9">
    <source>
        <dbReference type="RuleBase" id="RU004016"/>
    </source>
</evidence>
<dbReference type="Gene3D" id="2.30.140.30">
    <property type="match status" value="1"/>
</dbReference>
<dbReference type="GO" id="GO:0009002">
    <property type="term" value="F:serine-type D-Ala-D-Ala carboxypeptidase activity"/>
    <property type="evidence" value="ECO:0007669"/>
    <property type="project" value="UniProtKB-EC"/>
</dbReference>
<keyword evidence="4" id="KW-0133">Cell shape</keyword>
<evidence type="ECO:0000256" key="6">
    <source>
        <dbReference type="ARBA" id="ARBA00023316"/>
    </source>
</evidence>
<dbReference type="PANTHER" id="PTHR21581:SF33">
    <property type="entry name" value="D-ALANYL-D-ALANINE CARBOXYPEPTIDASE DACB"/>
    <property type="match status" value="1"/>
</dbReference>
<evidence type="ECO:0000256" key="3">
    <source>
        <dbReference type="ARBA" id="ARBA00022801"/>
    </source>
</evidence>
<dbReference type="EMBL" id="LQYT01000036">
    <property type="protein sequence ID" value="KYD20205.1"/>
    <property type="molecule type" value="Genomic_DNA"/>
</dbReference>
<dbReference type="PRINTS" id="PR00725">
    <property type="entry name" value="DADACBPTASE1"/>
</dbReference>
<dbReference type="GO" id="GO:0008360">
    <property type="term" value="P:regulation of cell shape"/>
    <property type="evidence" value="ECO:0007669"/>
    <property type="project" value="UniProtKB-KW"/>
</dbReference>
<dbReference type="Gene3D" id="3.40.710.10">
    <property type="entry name" value="DD-peptidase/beta-lactamase superfamily"/>
    <property type="match status" value="1"/>
</dbReference>
<evidence type="ECO:0000313" key="12">
    <source>
        <dbReference type="Proteomes" id="UP000075683"/>
    </source>
</evidence>
<dbReference type="GO" id="GO:0006508">
    <property type="term" value="P:proteolysis"/>
    <property type="evidence" value="ECO:0007669"/>
    <property type="project" value="InterPro"/>
</dbReference>
<keyword evidence="3 11" id="KW-0378">Hydrolase</keyword>
<keyword evidence="11" id="KW-0645">Protease</keyword>
<feature type="active site" description="Proton acceptor" evidence="7">
    <location>
        <position position="69"/>
    </location>
</feature>
<evidence type="ECO:0000256" key="8">
    <source>
        <dbReference type="PIRSR" id="PIRSR618044-2"/>
    </source>
</evidence>
<evidence type="ECO:0000256" key="4">
    <source>
        <dbReference type="ARBA" id="ARBA00022960"/>
    </source>
</evidence>
<dbReference type="GO" id="GO:0071555">
    <property type="term" value="P:cell wall organization"/>
    <property type="evidence" value="ECO:0007669"/>
    <property type="project" value="UniProtKB-KW"/>
</dbReference>
<dbReference type="PANTHER" id="PTHR21581">
    <property type="entry name" value="D-ALANYL-D-ALANINE CARBOXYPEPTIDASE"/>
    <property type="match status" value="1"/>
</dbReference>
<reference evidence="11 12" key="1">
    <citation type="submission" date="2016-01" db="EMBL/GenBank/DDBJ databases">
        <title>Draft Genome Sequences of Seven Thermophilic Sporeformers Isolated from Foods.</title>
        <authorList>
            <person name="Berendsen E.M."/>
            <person name="Wells-Bennik M.H."/>
            <person name="Krawcyk A.O."/>
            <person name="De Jong A."/>
            <person name="Holsappel S."/>
            <person name="Eijlander R.T."/>
            <person name="Kuipers O.P."/>
        </authorList>
    </citation>
    <scope>NUCLEOTIDE SEQUENCE [LARGE SCALE GENOMIC DNA]</scope>
    <source>
        <strain evidence="11 12">B4135</strain>
    </source>
</reference>
<feature type="active site" evidence="7">
    <location>
        <position position="121"/>
    </location>
</feature>
<gene>
    <name evidence="11" type="ORF">B4135_1981</name>
</gene>
<evidence type="ECO:0000259" key="10">
    <source>
        <dbReference type="Pfam" id="PF00768"/>
    </source>
</evidence>
<evidence type="ECO:0000313" key="11">
    <source>
        <dbReference type="EMBL" id="KYD20205.1"/>
    </source>
</evidence>
<accession>A0A150M751</accession>
<dbReference type="PATRIC" id="fig|301148.3.peg.3014"/>
<protein>
    <submittedName>
        <fullName evidence="11">D-alanyl-D-alanine carboxypeptidase</fullName>
        <ecNumber evidence="11">3.4.16.4</ecNumber>
    </submittedName>
</protein>
<dbReference type="GO" id="GO:0009252">
    <property type="term" value="P:peptidoglycan biosynthetic process"/>
    <property type="evidence" value="ECO:0007669"/>
    <property type="project" value="UniProtKB-KW"/>
</dbReference>
<evidence type="ECO:0000256" key="1">
    <source>
        <dbReference type="ARBA" id="ARBA00007164"/>
    </source>
</evidence>
<dbReference type="InterPro" id="IPR012338">
    <property type="entry name" value="Beta-lactam/transpept-like"/>
</dbReference>
<dbReference type="OrthoDB" id="9791132at2"/>
<dbReference type="InterPro" id="IPR001967">
    <property type="entry name" value="Peptidase_S11_N"/>
</dbReference>